<dbReference type="Gene3D" id="3.20.20.60">
    <property type="entry name" value="Phosphoenolpyruvate-binding domains"/>
    <property type="match status" value="1"/>
</dbReference>
<dbReference type="GO" id="GO:0046872">
    <property type="term" value="F:metal ion binding"/>
    <property type="evidence" value="ECO:0007669"/>
    <property type="project" value="UniProtKB-KW"/>
</dbReference>
<dbReference type="PANTHER" id="PTHR30502">
    <property type="entry name" value="2-KETO-3-DEOXY-L-RHAMNONATE ALDOLASE"/>
    <property type="match status" value="1"/>
</dbReference>
<dbReference type="InterPro" id="IPR005000">
    <property type="entry name" value="Aldolase/citrate-lyase_domain"/>
</dbReference>
<dbReference type="SUPFAM" id="SSF51621">
    <property type="entry name" value="Phosphoenolpyruvate/pyruvate domain"/>
    <property type="match status" value="1"/>
</dbReference>
<dbReference type="PANTHER" id="PTHR30502:SF0">
    <property type="entry name" value="PHOSPHOENOLPYRUVATE CARBOXYLASE FAMILY PROTEIN"/>
    <property type="match status" value="1"/>
</dbReference>
<dbReference type="InterPro" id="IPR015813">
    <property type="entry name" value="Pyrv/PenolPyrv_kinase-like_dom"/>
</dbReference>
<evidence type="ECO:0000256" key="1">
    <source>
        <dbReference type="ARBA" id="ARBA00005568"/>
    </source>
</evidence>
<accession>A0A369TF23</accession>
<evidence type="ECO:0000256" key="2">
    <source>
        <dbReference type="ARBA" id="ARBA00022723"/>
    </source>
</evidence>
<dbReference type="Proteomes" id="UP000253941">
    <property type="component" value="Unassembled WGS sequence"/>
</dbReference>
<dbReference type="InterPro" id="IPR040442">
    <property type="entry name" value="Pyrv_kinase-like_dom_sf"/>
</dbReference>
<organism evidence="5 6">
    <name type="scientific">Ferruginivarius sediminum</name>
    <dbReference type="NCBI Taxonomy" id="2661937"/>
    <lineage>
        <taxon>Bacteria</taxon>
        <taxon>Pseudomonadati</taxon>
        <taxon>Pseudomonadota</taxon>
        <taxon>Alphaproteobacteria</taxon>
        <taxon>Rhodospirillales</taxon>
        <taxon>Rhodospirillaceae</taxon>
        <taxon>Ferruginivarius</taxon>
    </lineage>
</organism>
<name>A0A369TF23_9PROT</name>
<reference evidence="5 6" key="1">
    <citation type="submission" date="2018-07" db="EMBL/GenBank/DDBJ databases">
        <title>Venubactetium sediminum gen. nov., sp. nov., isolated from a marine solar saltern.</title>
        <authorList>
            <person name="Wang S."/>
        </authorList>
    </citation>
    <scope>NUCLEOTIDE SEQUENCE [LARGE SCALE GENOMIC DNA]</scope>
    <source>
        <strain evidence="5 6">WD2A32</strain>
    </source>
</reference>
<comment type="similarity">
    <text evidence="1">Belongs to the HpcH/HpaI aldolase family.</text>
</comment>
<keyword evidence="2" id="KW-0479">Metal-binding</keyword>
<evidence type="ECO:0000313" key="6">
    <source>
        <dbReference type="Proteomes" id="UP000253941"/>
    </source>
</evidence>
<feature type="domain" description="HpcH/HpaI aldolase/citrate lyase" evidence="4">
    <location>
        <begin position="18"/>
        <end position="236"/>
    </location>
</feature>
<evidence type="ECO:0000256" key="3">
    <source>
        <dbReference type="ARBA" id="ARBA00023239"/>
    </source>
</evidence>
<dbReference type="RefSeq" id="WP_114580435.1">
    <property type="nucleotide sequence ID" value="NZ_QPMH01000001.1"/>
</dbReference>
<dbReference type="GO" id="GO:0005737">
    <property type="term" value="C:cytoplasm"/>
    <property type="evidence" value="ECO:0007669"/>
    <property type="project" value="TreeGrafter"/>
</dbReference>
<protein>
    <recommendedName>
        <fullName evidence="4">HpcH/HpaI aldolase/citrate lyase domain-containing protein</fullName>
    </recommendedName>
</protein>
<evidence type="ECO:0000313" key="5">
    <source>
        <dbReference type="EMBL" id="RDD63923.1"/>
    </source>
</evidence>
<gene>
    <name evidence="5" type="ORF">DRB17_01865</name>
</gene>
<dbReference type="InterPro" id="IPR050251">
    <property type="entry name" value="HpcH-HpaI_aldolase"/>
</dbReference>
<keyword evidence="6" id="KW-1185">Reference proteome</keyword>
<proteinExistence type="inferred from homology"/>
<evidence type="ECO:0000259" key="4">
    <source>
        <dbReference type="Pfam" id="PF03328"/>
    </source>
</evidence>
<dbReference type="GO" id="GO:0016832">
    <property type="term" value="F:aldehyde-lyase activity"/>
    <property type="evidence" value="ECO:0007669"/>
    <property type="project" value="TreeGrafter"/>
</dbReference>
<keyword evidence="3" id="KW-0456">Lyase</keyword>
<comment type="caution">
    <text evidence="5">The sequence shown here is derived from an EMBL/GenBank/DDBJ whole genome shotgun (WGS) entry which is preliminary data.</text>
</comment>
<dbReference type="AlphaFoldDB" id="A0A369TF23"/>
<dbReference type="EMBL" id="QPMH01000001">
    <property type="protein sequence ID" value="RDD63923.1"/>
    <property type="molecule type" value="Genomic_DNA"/>
</dbReference>
<dbReference type="Pfam" id="PF03328">
    <property type="entry name" value="HpcH_HpaI"/>
    <property type="match status" value="1"/>
</dbReference>
<sequence length="261" mass="27107">MEHLKERLLAGRPAISAWAMLPSQGAAEILAAAGYDAVMIDLEHGPAGFSEATELVRAVTGQGADAFMRVPANDPVYLKRALDTGITGVMIPQVSSVEEAEAAVAACRYPPAGVRGMAASVARATGYGAHWQSYVAEIDARLLRICQIETPRGLEAVEAIAAVEGVDMLFVGPFDLSANLGYLGQPDHPAVAAAIERAERAAKGAGKLLGGISTPGRDVAALVKAGYDLVIPDSDVALLRTAAEERTAAFRRLTGGHGHGD</sequence>